<feature type="region of interest" description="Disordered" evidence="1">
    <location>
        <begin position="558"/>
        <end position="723"/>
    </location>
</feature>
<feature type="region of interest" description="Disordered" evidence="1">
    <location>
        <begin position="826"/>
        <end position="850"/>
    </location>
</feature>
<gene>
    <name evidence="4" type="ORF">FMEXI_5629</name>
</gene>
<dbReference type="SUPFAM" id="SSF53474">
    <property type="entry name" value="alpha/beta-Hydrolases"/>
    <property type="match status" value="1"/>
</dbReference>
<name>A0A8H5MY47_9HYPO</name>
<dbReference type="Gene3D" id="3.40.50.1820">
    <property type="entry name" value="alpha/beta hydrolase"/>
    <property type="match status" value="1"/>
</dbReference>
<keyword evidence="2" id="KW-0732">Signal</keyword>
<dbReference type="InterPro" id="IPR000073">
    <property type="entry name" value="AB_hydrolase_1"/>
</dbReference>
<dbReference type="PANTHER" id="PTHR43798">
    <property type="entry name" value="MONOACYLGLYCEROL LIPASE"/>
    <property type="match status" value="1"/>
</dbReference>
<dbReference type="EMBL" id="JAAOAM010000114">
    <property type="protein sequence ID" value="KAF5546606.1"/>
    <property type="molecule type" value="Genomic_DNA"/>
</dbReference>
<evidence type="ECO:0000313" key="5">
    <source>
        <dbReference type="Proteomes" id="UP000522262"/>
    </source>
</evidence>
<evidence type="ECO:0000259" key="3">
    <source>
        <dbReference type="Pfam" id="PF12697"/>
    </source>
</evidence>
<feature type="region of interest" description="Disordered" evidence="1">
    <location>
        <begin position="887"/>
        <end position="906"/>
    </location>
</feature>
<feature type="signal peptide" evidence="2">
    <location>
        <begin position="1"/>
        <end position="25"/>
    </location>
</feature>
<keyword evidence="5" id="KW-1185">Reference proteome</keyword>
<evidence type="ECO:0000256" key="1">
    <source>
        <dbReference type="SAM" id="MobiDB-lite"/>
    </source>
</evidence>
<dbReference type="PANTHER" id="PTHR43798:SF33">
    <property type="entry name" value="HYDROLASE, PUTATIVE (AFU_ORTHOLOGUE AFUA_2G14860)-RELATED"/>
    <property type="match status" value="1"/>
</dbReference>
<feature type="compositionally biased region" description="Low complexity" evidence="1">
    <location>
        <begin position="561"/>
        <end position="583"/>
    </location>
</feature>
<feature type="chain" id="PRO_5034262885" evidence="2">
    <location>
        <begin position="26"/>
        <end position="1059"/>
    </location>
</feature>
<sequence length="1059" mass="117609">MSISMLKKYLPISLALLLFYGSASRFSHGATSTASFYQYQNDRSPDDGSTLSRVIPIFDFIVGTAILQQGLPRKVATCFVASSITSVAVQRYLAGLDCQGDFLQGIWATAAAIATLQSSVTLKMGHNSLHHSREYLAETANGDDDIPRLAVKQYVPHDNPNPQPGDVTIIGAHANGFPKELYEPLWDELHDRARKQDLKIRSIWIADVWNQGQSGVINERVLGNDLSWFDHARDLMNLINQHQRDIPHPIVGIGHSMGGTQLAQLALWHPRLLDSLVLIDPIIQIPNPSISLAGLSTKRRDIWPSREDAVARFKKSKFFQSWDPRVLDLWIKHGLRDLPTELHPKENYSGSDERVTLTTSKHQELFSFVRPTYLARDWEPFNDQDPEQNKDCPDYRFHRPEPPKIFRHLPELRSSTLFVFGKQSEFSSPERRQEKMLTTGTGVGGSGGAAAGRVQEETLDCGHLIPMEKVSKCADVISSFVGKEMGRWRDEQESFKRYRESMSRRQQITIDERWEEKVKLGDQYLKKSTTTTNNNPYEIVEDFNDSSDLPLRLASSLRQNPVSTTPSVLMSSPSVSESAQASVTPSEPEETDATSGSNTIFGISFPPAPPPNTPADNNGAISVSSEPSPKSGWTGEYSQSDPGTGWTGEYSDPGTPTTSMSKIGWTGEYSTSGVEPEHLMARLSTVANKSEDAQTGEEATSSAESSSTKGEKNASIVGGISSEEEEVAKLARQAIWRVTPRSVMESLDIKQVKAGVVTISNSVAQPQSAVLCTVKDEPLPKAEEAPVSSPTEAESPRDVKSFKGENDNSIGSMGCCMSVFKMRSRPKPQVPVNQPKHATLSPDKSCLRPTTSLAGTVLDRIEEDSPLELVPAPKPSKGKRVTFDLDEAAETDESKPRPKPKSRSYFNFNMASSLLSRMRSQETEDSSDEEELDDPDSPFAAQDLEIQRRLARADSYRDANERASILRGALDFLLVVSDRIDSVAADRISDLLDKTGNRCLGSYAGEEKDHVNPHQYGNKVDQKLYRSKETAMSYLRRRQPRKIVRLGTPYMRDCPQFYY</sequence>
<proteinExistence type="predicted"/>
<protein>
    <submittedName>
        <fullName evidence="4">Host-specific AK-toxin Akt2</fullName>
    </submittedName>
</protein>
<accession>A0A8H5MY47</accession>
<evidence type="ECO:0000313" key="4">
    <source>
        <dbReference type="EMBL" id="KAF5546606.1"/>
    </source>
</evidence>
<dbReference type="InterPro" id="IPR050266">
    <property type="entry name" value="AB_hydrolase_sf"/>
</dbReference>
<feature type="domain" description="AB hydrolase-1" evidence="3">
    <location>
        <begin position="172"/>
        <end position="379"/>
    </location>
</feature>
<dbReference type="Pfam" id="PF12697">
    <property type="entry name" value="Abhydrolase_6"/>
    <property type="match status" value="1"/>
</dbReference>
<feature type="region of interest" description="Disordered" evidence="1">
    <location>
        <begin position="916"/>
        <end position="940"/>
    </location>
</feature>
<dbReference type="AlphaFoldDB" id="A0A8H5MY47"/>
<organism evidence="4 5">
    <name type="scientific">Fusarium mexicanum</name>
    <dbReference type="NCBI Taxonomy" id="751941"/>
    <lineage>
        <taxon>Eukaryota</taxon>
        <taxon>Fungi</taxon>
        <taxon>Dikarya</taxon>
        <taxon>Ascomycota</taxon>
        <taxon>Pezizomycotina</taxon>
        <taxon>Sordariomycetes</taxon>
        <taxon>Hypocreomycetidae</taxon>
        <taxon>Hypocreales</taxon>
        <taxon>Nectriaceae</taxon>
        <taxon>Fusarium</taxon>
        <taxon>Fusarium fujikuroi species complex</taxon>
    </lineage>
</organism>
<reference evidence="4 5" key="1">
    <citation type="submission" date="2020-05" db="EMBL/GenBank/DDBJ databases">
        <title>Identification and distribution of gene clusters putatively required for synthesis of sphingolipid metabolism inhibitors in phylogenetically diverse species of the filamentous fungus Fusarium.</title>
        <authorList>
            <person name="Kim H.-S."/>
            <person name="Busman M."/>
            <person name="Brown D.W."/>
            <person name="Divon H."/>
            <person name="Uhlig S."/>
            <person name="Proctor R.H."/>
        </authorList>
    </citation>
    <scope>NUCLEOTIDE SEQUENCE [LARGE SCALE GENOMIC DNA]</scope>
    <source>
        <strain evidence="4 5">NRRL 53147</strain>
    </source>
</reference>
<feature type="compositionally biased region" description="Acidic residues" evidence="1">
    <location>
        <begin position="923"/>
        <end position="936"/>
    </location>
</feature>
<dbReference type="GO" id="GO:0016020">
    <property type="term" value="C:membrane"/>
    <property type="evidence" value="ECO:0007669"/>
    <property type="project" value="TreeGrafter"/>
</dbReference>
<evidence type="ECO:0000256" key="2">
    <source>
        <dbReference type="SAM" id="SignalP"/>
    </source>
</evidence>
<dbReference type="Proteomes" id="UP000522262">
    <property type="component" value="Unassembled WGS sequence"/>
</dbReference>
<comment type="caution">
    <text evidence="4">The sequence shown here is derived from an EMBL/GenBank/DDBJ whole genome shotgun (WGS) entry which is preliminary data.</text>
</comment>
<feature type="compositionally biased region" description="Basic and acidic residues" evidence="1">
    <location>
        <begin position="794"/>
        <end position="806"/>
    </location>
</feature>
<feature type="compositionally biased region" description="Low complexity" evidence="1">
    <location>
        <begin position="696"/>
        <end position="721"/>
    </location>
</feature>
<dbReference type="InterPro" id="IPR029058">
    <property type="entry name" value="AB_hydrolase_fold"/>
</dbReference>
<feature type="region of interest" description="Disordered" evidence="1">
    <location>
        <begin position="778"/>
        <end position="811"/>
    </location>
</feature>